<dbReference type="RefSeq" id="WP_267645532.1">
    <property type="nucleotide sequence ID" value="NZ_JANHGR010000001.1"/>
</dbReference>
<dbReference type="Pfam" id="PF00174">
    <property type="entry name" value="Oxidored_molyb"/>
    <property type="match status" value="1"/>
</dbReference>
<feature type="transmembrane region" description="Helical" evidence="1">
    <location>
        <begin position="84"/>
        <end position="104"/>
    </location>
</feature>
<comment type="caution">
    <text evidence="3">The sequence shown here is derived from an EMBL/GenBank/DDBJ whole genome shotgun (WGS) entry which is preliminary data.</text>
</comment>
<dbReference type="Gene3D" id="3.90.420.10">
    <property type="entry name" value="Oxidoreductase, molybdopterin-binding domain"/>
    <property type="match status" value="1"/>
</dbReference>
<keyword evidence="1" id="KW-0812">Transmembrane</keyword>
<dbReference type="EMBL" id="JBHUCZ010000001">
    <property type="protein sequence ID" value="MFD1566263.1"/>
    <property type="molecule type" value="Genomic_DNA"/>
</dbReference>
<gene>
    <name evidence="3" type="ORF">ACFSAU_02055</name>
</gene>
<organism evidence="3 4">
    <name type="scientific">Halolamina litorea</name>
    <dbReference type="NCBI Taxonomy" id="1515593"/>
    <lineage>
        <taxon>Archaea</taxon>
        <taxon>Methanobacteriati</taxon>
        <taxon>Methanobacteriota</taxon>
        <taxon>Stenosarchaea group</taxon>
        <taxon>Halobacteria</taxon>
        <taxon>Halobacteriales</taxon>
        <taxon>Haloferacaceae</taxon>
    </lineage>
</organism>
<protein>
    <submittedName>
        <fullName evidence="3">Molybdopterin-dependent oxidoreductase</fullName>
    </submittedName>
</protein>
<reference evidence="3 4" key="1">
    <citation type="journal article" date="2019" name="Int. J. Syst. Evol. Microbiol.">
        <title>The Global Catalogue of Microorganisms (GCM) 10K type strain sequencing project: providing services to taxonomists for standard genome sequencing and annotation.</title>
        <authorList>
            <consortium name="The Broad Institute Genomics Platform"/>
            <consortium name="The Broad Institute Genome Sequencing Center for Infectious Disease"/>
            <person name="Wu L."/>
            <person name="Ma J."/>
        </authorList>
    </citation>
    <scope>NUCLEOTIDE SEQUENCE [LARGE SCALE GENOMIC DNA]</scope>
    <source>
        <strain evidence="3 4">CGMCC 1.12859</strain>
    </source>
</reference>
<dbReference type="Proteomes" id="UP001597139">
    <property type="component" value="Unassembled WGS sequence"/>
</dbReference>
<dbReference type="AlphaFoldDB" id="A0ABD6BQ24"/>
<keyword evidence="1" id="KW-1133">Transmembrane helix</keyword>
<name>A0ABD6BQ24_9EURY</name>
<feature type="transmembrane region" description="Helical" evidence="1">
    <location>
        <begin position="46"/>
        <end position="63"/>
    </location>
</feature>
<keyword evidence="4" id="KW-1185">Reference proteome</keyword>
<dbReference type="CDD" id="cd00321">
    <property type="entry name" value="SO_family_Moco"/>
    <property type="match status" value="1"/>
</dbReference>
<evidence type="ECO:0000313" key="3">
    <source>
        <dbReference type="EMBL" id="MFD1566263.1"/>
    </source>
</evidence>
<sequence>MGRFRARVLRLAPPPRAVDWAILAVVAGAVATGLLAWTGWLPQGVLVDLHGIIGVTLTGLLAFKFARVARRVTDRRAWDRTTPVSVLLGTVAVAALVTGVFWSLGGNVPLGPWTTLNAHVGLGLLVVPILLVHLRSRLRLPGRTDASRRSAIRLGGLLVAGTLAWRLGEAVAGVRGVTTRETGSKPTGTLYDTETEGGSFPVTSWVADDPDPIDRETWTLSVTGLDGDGAEMRYGDLLAVAGDERRATLDCTSGWYTVQNWRGVRVGDLLAAAGVDPDAEGARWVRFVSVTGYRWSLPLAEASDALLATGIDAATLGHGHGGPARLVAPGRRGFQWVKWVERVELRRDPDPAQWLVTLISGFD</sequence>
<keyword evidence="1" id="KW-0472">Membrane</keyword>
<evidence type="ECO:0000259" key="2">
    <source>
        <dbReference type="Pfam" id="PF00174"/>
    </source>
</evidence>
<evidence type="ECO:0000313" key="4">
    <source>
        <dbReference type="Proteomes" id="UP001597139"/>
    </source>
</evidence>
<feature type="domain" description="Oxidoreductase molybdopterin-binding" evidence="2">
    <location>
        <begin position="212"/>
        <end position="354"/>
    </location>
</feature>
<dbReference type="InterPro" id="IPR036374">
    <property type="entry name" value="OxRdtase_Mopterin-bd_sf"/>
</dbReference>
<evidence type="ECO:0000256" key="1">
    <source>
        <dbReference type="SAM" id="Phobius"/>
    </source>
</evidence>
<dbReference type="SUPFAM" id="SSF56524">
    <property type="entry name" value="Oxidoreductase molybdopterin-binding domain"/>
    <property type="match status" value="1"/>
</dbReference>
<accession>A0ABD6BQ24</accession>
<feature type="transmembrane region" description="Helical" evidence="1">
    <location>
        <begin position="20"/>
        <end position="40"/>
    </location>
</feature>
<dbReference type="PANTHER" id="PTHR43032">
    <property type="entry name" value="PROTEIN-METHIONINE-SULFOXIDE REDUCTASE"/>
    <property type="match status" value="1"/>
</dbReference>
<feature type="transmembrane region" description="Helical" evidence="1">
    <location>
        <begin position="116"/>
        <end position="134"/>
    </location>
</feature>
<proteinExistence type="predicted"/>
<dbReference type="InterPro" id="IPR000572">
    <property type="entry name" value="OxRdtase_Mopterin-bd_dom"/>
</dbReference>